<gene>
    <name evidence="2" type="ORF">AFA91_13910</name>
</gene>
<name>A0A0K0X5X2_MYCGD</name>
<feature type="transmembrane region" description="Helical" evidence="1">
    <location>
        <begin position="59"/>
        <end position="92"/>
    </location>
</feature>
<reference evidence="2 3" key="1">
    <citation type="submission" date="2015-07" db="EMBL/GenBank/DDBJ databases">
        <title>Complete genome sequence of Mycobacterium goodii X7B, a facultative thermophilic biodesulfurizing bacterium.</title>
        <authorList>
            <person name="Yu B."/>
            <person name="Li F."/>
            <person name="Xu P."/>
        </authorList>
    </citation>
    <scope>NUCLEOTIDE SEQUENCE [LARGE SCALE GENOMIC DNA]</scope>
    <source>
        <strain evidence="2 3">X7B</strain>
    </source>
</reference>
<dbReference type="EMBL" id="CP012150">
    <property type="protein sequence ID" value="AKS32797.1"/>
    <property type="molecule type" value="Genomic_DNA"/>
</dbReference>
<keyword evidence="1" id="KW-1133">Transmembrane helix</keyword>
<organism evidence="2 3">
    <name type="scientific">Mycolicibacterium goodii</name>
    <name type="common">Mycobacterium goodii</name>
    <dbReference type="NCBI Taxonomy" id="134601"/>
    <lineage>
        <taxon>Bacteria</taxon>
        <taxon>Bacillati</taxon>
        <taxon>Actinomycetota</taxon>
        <taxon>Actinomycetes</taxon>
        <taxon>Mycobacteriales</taxon>
        <taxon>Mycobacteriaceae</taxon>
        <taxon>Mycolicibacterium</taxon>
    </lineage>
</organism>
<evidence type="ECO:0000256" key="1">
    <source>
        <dbReference type="SAM" id="Phobius"/>
    </source>
</evidence>
<accession>A0A0K0X5X2</accession>
<keyword evidence="1" id="KW-0812">Transmembrane</keyword>
<dbReference type="PATRIC" id="fig|134601.6.peg.2884"/>
<feature type="transmembrane region" description="Helical" evidence="1">
    <location>
        <begin position="12"/>
        <end position="39"/>
    </location>
</feature>
<dbReference type="AlphaFoldDB" id="A0A0K0X5X2"/>
<evidence type="ECO:0000313" key="3">
    <source>
        <dbReference type="Proteomes" id="UP000062255"/>
    </source>
</evidence>
<proteinExistence type="predicted"/>
<evidence type="ECO:0000313" key="2">
    <source>
        <dbReference type="EMBL" id="AKS32797.1"/>
    </source>
</evidence>
<protein>
    <submittedName>
        <fullName evidence="2">Uncharacterized protein</fullName>
    </submittedName>
</protein>
<dbReference type="Proteomes" id="UP000062255">
    <property type="component" value="Chromosome"/>
</dbReference>
<sequence>MIRFTKPSAWRYFWSTVGAAFLTYFVVVLVVYILAIATVDRQMMSDEMKQPTNSYVGLLMWDIVFAGPIFMLMFWFITLPVIVALGAILACIRVDNATEATATTGDPSSTIGDD</sequence>
<dbReference type="KEGG" id="mgo:AFA91_13910"/>
<keyword evidence="1" id="KW-0472">Membrane</keyword>